<reference evidence="1 2" key="1">
    <citation type="submission" date="2019-08" db="EMBL/GenBank/DDBJ databases">
        <title>In-depth cultivation of the pig gut microbiome towards novel bacterial diversity and tailored functional studies.</title>
        <authorList>
            <person name="Wylensek D."/>
            <person name="Hitch T.C.A."/>
            <person name="Clavel T."/>
        </authorList>
    </citation>
    <scope>NUCLEOTIDE SEQUENCE [LARGE SCALE GENOMIC DNA]</scope>
    <source>
        <strain evidence="1 2">WCA-389-WT-5B</strain>
    </source>
</reference>
<accession>A0A6N7VZ35</accession>
<dbReference type="InterPro" id="IPR004375">
    <property type="entry name" value="NanQ/TabA/YiaL"/>
</dbReference>
<proteinExistence type="predicted"/>
<dbReference type="AlphaFoldDB" id="A0A6N7VZ35"/>
<name>A0A6N7VZ35_ACIFE</name>
<comment type="caution">
    <text evidence="1">The sequence shown here is derived from an EMBL/GenBank/DDBJ whole genome shotgun (WGS) entry which is preliminary data.</text>
</comment>
<organism evidence="1 2">
    <name type="scientific">Acidaminococcus fermentans</name>
    <dbReference type="NCBI Taxonomy" id="905"/>
    <lineage>
        <taxon>Bacteria</taxon>
        <taxon>Bacillati</taxon>
        <taxon>Bacillota</taxon>
        <taxon>Negativicutes</taxon>
        <taxon>Acidaminococcales</taxon>
        <taxon>Acidaminococcaceae</taxon>
        <taxon>Acidaminococcus</taxon>
    </lineage>
</organism>
<dbReference type="SUPFAM" id="SSF51197">
    <property type="entry name" value="Clavaminate synthase-like"/>
    <property type="match status" value="1"/>
</dbReference>
<dbReference type="RefSeq" id="WP_022487189.1">
    <property type="nucleotide sequence ID" value="NZ_VULN01000003.1"/>
</dbReference>
<dbReference type="Proteomes" id="UP000441455">
    <property type="component" value="Unassembled WGS sequence"/>
</dbReference>
<dbReference type="PANTHER" id="PTHR34986:SF1">
    <property type="entry name" value="PROTEIN YIAL"/>
    <property type="match status" value="1"/>
</dbReference>
<dbReference type="InterPro" id="IPR037012">
    <property type="entry name" value="NanQ/TabA/YiaL_sf"/>
</dbReference>
<dbReference type="Gene3D" id="2.60.120.370">
    <property type="entry name" value="YhcH/YjgK/YiaL"/>
    <property type="match status" value="1"/>
</dbReference>
<evidence type="ECO:0000313" key="1">
    <source>
        <dbReference type="EMBL" id="MSS81482.1"/>
    </source>
</evidence>
<dbReference type="OrthoDB" id="9792756at2"/>
<dbReference type="Pfam" id="PF04074">
    <property type="entry name" value="DUF386"/>
    <property type="match status" value="1"/>
</dbReference>
<protein>
    <submittedName>
        <fullName evidence="1">YhcH/YjgK/YiaL family protein</fullName>
    </submittedName>
</protein>
<gene>
    <name evidence="1" type="ORF">FX155_02460</name>
</gene>
<dbReference type="EMBL" id="VULN01000003">
    <property type="protein sequence ID" value="MSS81482.1"/>
    <property type="molecule type" value="Genomic_DNA"/>
</dbReference>
<sequence length="156" mass="17879">MITGNLDHLDRLAGQLTGPVKKALELLAERDVTELPVGKKLLAGEDIFASVNEYETEPARDRRPEKHFQYIDIQILGVGREAIGYTDVENAGEITEDRREANDVVFYGQVKKENVVKLEKRDFAIFYPWEVHRPNCHFDGKAEKVKKIVVKVRMDQ</sequence>
<dbReference type="GO" id="GO:0005829">
    <property type="term" value="C:cytosol"/>
    <property type="evidence" value="ECO:0007669"/>
    <property type="project" value="TreeGrafter"/>
</dbReference>
<evidence type="ECO:0000313" key="2">
    <source>
        <dbReference type="Proteomes" id="UP000441455"/>
    </source>
</evidence>
<dbReference type="PANTHER" id="PTHR34986">
    <property type="entry name" value="EVOLVED BETA-GALACTOSIDASE SUBUNIT BETA"/>
    <property type="match status" value="1"/>
</dbReference>
<dbReference type="NCBIfam" id="TIGR00022">
    <property type="entry name" value="YhcH/YjgK/YiaL family protein"/>
    <property type="match status" value="1"/>
</dbReference>